<protein>
    <submittedName>
        <fullName evidence="1">Uncharacterized protein</fullName>
    </submittedName>
</protein>
<dbReference type="AlphaFoldDB" id="A0AB37QTW8"/>
<reference evidence="1 2" key="1">
    <citation type="submission" date="2018-08" db="EMBL/GenBank/DDBJ databases">
        <title>Recombination of ecologically and evolutionarily significant loci maintains genetic cohesion in the Pseudomonas syringae species complex.</title>
        <authorList>
            <person name="Dillon M."/>
            <person name="Thakur S."/>
            <person name="Almeida R.N.D."/>
            <person name="Weir B.S."/>
            <person name="Guttman D.S."/>
        </authorList>
    </citation>
    <scope>NUCLEOTIDE SEQUENCE [LARGE SCALE GENOMIC DNA]</scope>
    <source>
        <strain evidence="1 2">ICMP 5019</strain>
    </source>
</reference>
<comment type="caution">
    <text evidence="1">The sequence shown here is derived from an EMBL/GenBank/DDBJ whole genome shotgun (WGS) entry which is preliminary data.</text>
</comment>
<dbReference type="EMBL" id="RBSH01000108">
    <property type="protein sequence ID" value="RMS02986.1"/>
    <property type="molecule type" value="Genomic_DNA"/>
</dbReference>
<evidence type="ECO:0000313" key="1">
    <source>
        <dbReference type="EMBL" id="RMS02986.1"/>
    </source>
</evidence>
<proteinExistence type="predicted"/>
<dbReference type="Proteomes" id="UP000272613">
    <property type="component" value="Unassembled WGS sequence"/>
</dbReference>
<sequence>MTPCTLPHDDLHLTYPESGDDFSSAWRDLSVALLTGMLISAGSPYGTDLLMLTTQDVNFSLAD</sequence>
<organism evidence="1 2">
    <name type="scientific">Pseudomonas coronafaciens pv. garcae</name>
    <dbReference type="NCBI Taxonomy" id="251653"/>
    <lineage>
        <taxon>Bacteria</taxon>
        <taxon>Pseudomonadati</taxon>
        <taxon>Pseudomonadota</taxon>
        <taxon>Gammaproteobacteria</taxon>
        <taxon>Pseudomonadales</taxon>
        <taxon>Pseudomonadaceae</taxon>
        <taxon>Pseudomonas</taxon>
        <taxon>Pseudomonas coronafaciens</taxon>
    </lineage>
</organism>
<accession>A0AB37QTW8</accession>
<evidence type="ECO:0000313" key="2">
    <source>
        <dbReference type="Proteomes" id="UP000272613"/>
    </source>
</evidence>
<name>A0AB37QTW8_9PSED</name>
<gene>
    <name evidence="1" type="ORF">ALP74_200307</name>
</gene>